<dbReference type="AlphaFoldDB" id="A0A7W8YPY6"/>
<organism evidence="2 3">
    <name type="scientific">Pedobacter cryoconitis</name>
    <dbReference type="NCBI Taxonomy" id="188932"/>
    <lineage>
        <taxon>Bacteria</taxon>
        <taxon>Pseudomonadati</taxon>
        <taxon>Bacteroidota</taxon>
        <taxon>Sphingobacteriia</taxon>
        <taxon>Sphingobacteriales</taxon>
        <taxon>Sphingobacteriaceae</taxon>
        <taxon>Pedobacter</taxon>
    </lineage>
</organism>
<evidence type="ECO:0000313" key="2">
    <source>
        <dbReference type="EMBL" id="MBB5619594.1"/>
    </source>
</evidence>
<sequence>MHFKFNYNHEMYQALWPGAFLFLFLLLIISGAFAQDIKEIKELQKDEIGKYIHYEVVPQLPVTADSLAFRAKAFFKLKKMDPFAVDSTALEQRGKFVINKTAYVLSHPSGEILYNFRFEIKGERYRFWLTDFLFIPYQRDRYGNFVPATVKGIPLEKTPGKLNAGEWSAYVSEAGRQSAALAAEFKAYLSASQQAKTLHKTGSLISTRSW</sequence>
<proteinExistence type="predicted"/>
<dbReference type="RefSeq" id="WP_183865746.1">
    <property type="nucleotide sequence ID" value="NZ_JACHCF010000002.1"/>
</dbReference>
<reference evidence="2 3" key="1">
    <citation type="submission" date="2020-08" db="EMBL/GenBank/DDBJ databases">
        <title>Genomic Encyclopedia of Type Strains, Phase IV (KMG-V): Genome sequencing to study the core and pangenomes of soil and plant-associated prokaryotes.</title>
        <authorList>
            <person name="Whitman W."/>
        </authorList>
    </citation>
    <scope>NUCLEOTIDE SEQUENCE [LARGE SCALE GENOMIC DNA]</scope>
    <source>
        <strain evidence="2 3">MP7CTX6</strain>
    </source>
</reference>
<evidence type="ECO:0000259" key="1">
    <source>
        <dbReference type="Pfam" id="PF14730"/>
    </source>
</evidence>
<gene>
    <name evidence="2" type="ORF">HDE69_000632</name>
</gene>
<dbReference type="EMBL" id="JACHCF010000002">
    <property type="protein sequence ID" value="MBB5619594.1"/>
    <property type="molecule type" value="Genomic_DNA"/>
</dbReference>
<accession>A0A7W8YPY6</accession>
<dbReference type="Pfam" id="PF14730">
    <property type="entry name" value="DUF4468"/>
    <property type="match status" value="1"/>
</dbReference>
<evidence type="ECO:0000313" key="3">
    <source>
        <dbReference type="Proteomes" id="UP000537718"/>
    </source>
</evidence>
<dbReference type="InterPro" id="IPR027823">
    <property type="entry name" value="DUF4468"/>
</dbReference>
<feature type="domain" description="DUF4468" evidence="1">
    <location>
        <begin position="97"/>
        <end position="132"/>
    </location>
</feature>
<dbReference type="Proteomes" id="UP000537718">
    <property type="component" value="Unassembled WGS sequence"/>
</dbReference>
<protein>
    <recommendedName>
        <fullName evidence="1">DUF4468 domain-containing protein</fullName>
    </recommendedName>
</protein>
<comment type="caution">
    <text evidence="2">The sequence shown here is derived from an EMBL/GenBank/DDBJ whole genome shotgun (WGS) entry which is preliminary data.</text>
</comment>
<name>A0A7W8YPY6_9SPHI</name>